<proteinExistence type="predicted"/>
<accession>A0ABS6ENE9</accession>
<evidence type="ECO:0008006" key="4">
    <source>
        <dbReference type="Google" id="ProtNLM"/>
    </source>
</evidence>
<evidence type="ECO:0000256" key="1">
    <source>
        <dbReference type="SAM" id="MobiDB-lite"/>
    </source>
</evidence>
<dbReference type="EMBL" id="JAHLQF010000005">
    <property type="protein sequence ID" value="MBU5486292.1"/>
    <property type="molecule type" value="Genomic_DNA"/>
</dbReference>
<evidence type="ECO:0000313" key="2">
    <source>
        <dbReference type="EMBL" id="MBU5486292.1"/>
    </source>
</evidence>
<name>A0ABS6ENE9_9CLOT</name>
<keyword evidence="3" id="KW-1185">Reference proteome</keyword>
<protein>
    <recommendedName>
        <fullName evidence="4">Head-tail adaptor protein</fullName>
    </recommendedName>
</protein>
<dbReference type="Proteomes" id="UP000726170">
    <property type="component" value="Unassembled WGS sequence"/>
</dbReference>
<comment type="caution">
    <text evidence="2">The sequence shown here is derived from an EMBL/GenBank/DDBJ whole genome shotgun (WGS) entry which is preliminary data.</text>
</comment>
<gene>
    <name evidence="2" type="ORF">KQI86_18445</name>
</gene>
<sequence>MVRIKEYLIFICIFIFALSFNGCRRIDKKPITEKEIDKVFDIKAAENIVNSYMNQLIKEDYVNASKFYSKELAANTEKSNEKSLKIRGYNINEIIELGRAGIFKIRVTKMNNNRPYTSLEEVTIKIAKEDTDYKIQDINSAMEREAFERDGNLRIRTKNNVDNNLLIDDSGMPNYEFSKEDKGKTNKIVVPKNNYGPMIFSYNGDSIVITTYDKDSYIGLVKIDESMTVQGGSAQDQGEAEGQGAQEGGAQQQNQQKNRAKEKPMGKNIKSLDLLKDSKVEYVAFSQNEKYVIAQYKKAEGRSIRVYTSETGDMIPYNFEKYYPMNKVDVVFTSFDKDLLNYEVIPRVSSDKSIGELLGRWQLDLKEYKVKKV</sequence>
<evidence type="ECO:0000313" key="3">
    <source>
        <dbReference type="Proteomes" id="UP000726170"/>
    </source>
</evidence>
<organism evidence="2 3">
    <name type="scientific">Clostridium mobile</name>
    <dbReference type="NCBI Taxonomy" id="2841512"/>
    <lineage>
        <taxon>Bacteria</taxon>
        <taxon>Bacillati</taxon>
        <taxon>Bacillota</taxon>
        <taxon>Clostridia</taxon>
        <taxon>Eubacteriales</taxon>
        <taxon>Clostridiaceae</taxon>
        <taxon>Clostridium</taxon>
    </lineage>
</organism>
<reference evidence="2 3" key="1">
    <citation type="submission" date="2021-06" db="EMBL/GenBank/DDBJ databases">
        <authorList>
            <person name="Sun Q."/>
            <person name="Li D."/>
        </authorList>
    </citation>
    <scope>NUCLEOTIDE SEQUENCE [LARGE SCALE GENOMIC DNA]</scope>
    <source>
        <strain evidence="2 3">MSJ-11</strain>
    </source>
</reference>
<feature type="compositionally biased region" description="Low complexity" evidence="1">
    <location>
        <begin position="230"/>
        <end position="256"/>
    </location>
</feature>
<feature type="region of interest" description="Disordered" evidence="1">
    <location>
        <begin position="230"/>
        <end position="264"/>
    </location>
</feature>
<dbReference type="RefSeq" id="WP_216440897.1">
    <property type="nucleotide sequence ID" value="NZ_JAHLQF010000005.1"/>
</dbReference>